<organism evidence="1 2">
    <name type="scientific">Linderina macrospora</name>
    <dbReference type="NCBI Taxonomy" id="4868"/>
    <lineage>
        <taxon>Eukaryota</taxon>
        <taxon>Fungi</taxon>
        <taxon>Fungi incertae sedis</taxon>
        <taxon>Zoopagomycota</taxon>
        <taxon>Kickxellomycotina</taxon>
        <taxon>Kickxellomycetes</taxon>
        <taxon>Kickxellales</taxon>
        <taxon>Kickxellaceae</taxon>
        <taxon>Linderina</taxon>
    </lineage>
</organism>
<keyword evidence="2" id="KW-1185">Reference proteome</keyword>
<reference evidence="1" key="1">
    <citation type="submission" date="2022-07" db="EMBL/GenBank/DDBJ databases">
        <title>Phylogenomic reconstructions and comparative analyses of Kickxellomycotina fungi.</title>
        <authorList>
            <person name="Reynolds N.K."/>
            <person name="Stajich J.E."/>
            <person name="Barry K."/>
            <person name="Grigoriev I.V."/>
            <person name="Crous P."/>
            <person name="Smith M.E."/>
        </authorList>
    </citation>
    <scope>NUCLEOTIDE SEQUENCE</scope>
    <source>
        <strain evidence="1">NRRL 5244</strain>
    </source>
</reference>
<dbReference type="EMBL" id="JANBPW010003520">
    <property type="protein sequence ID" value="KAJ1937431.1"/>
    <property type="molecule type" value="Genomic_DNA"/>
</dbReference>
<evidence type="ECO:0000313" key="1">
    <source>
        <dbReference type="EMBL" id="KAJ1937431.1"/>
    </source>
</evidence>
<name>A0ACC1J4H7_9FUNG</name>
<sequence>ARSDELELIGVNASRSAYASFKFTQQFFDAYNVLSLPDGTPSPVFRCKVMSKPLVSIFKSRGPQPTHAVEKCVLRIEQAAEPMHIGRQDRSGSGITSSDNGECRLVVQMTYKQGICKTHRLFYEVCNTLHSVYSKDECKSRWRVGAKVAADWIAHFSRGLEEMSMHMSTTQVKVRSWTEGYFAGIARSQVDAAVAETTRALQTELTVEPAEFDVYSVTGRHPTELTFGLREFKAVLQYAEAMAMPVTAHFDKPGDPILLSVSSARRNDDANMYSLAPDDLTAEFVLATISDYTESIATSGSASSARYSRTPEVNRAGKQPVHEVDDISPPSASCSNARMQGLRRHEEPIYSTNANIIPSPSPFESSVRSSNAGLWVNNNPDLDRTDSLLNTPTSAASAMRRAATAGTGRSPIGYSTPNAPASQPLSDTSVQPTPIANNPANPNARSYRLLQMPRPAAPPGVTDQKESEDEKDEAARLAPPGKVQTRLPYKPASANKDSPIEVGSDTEMSSDDEELDATPPPPSKRMKRLF</sequence>
<protein>
    <submittedName>
        <fullName evidence="1">Uncharacterized protein</fullName>
    </submittedName>
</protein>
<comment type="caution">
    <text evidence="1">The sequence shown here is derived from an EMBL/GenBank/DDBJ whole genome shotgun (WGS) entry which is preliminary data.</text>
</comment>
<evidence type="ECO:0000313" key="2">
    <source>
        <dbReference type="Proteomes" id="UP001150603"/>
    </source>
</evidence>
<gene>
    <name evidence="1" type="ORF">FBU59_004749</name>
</gene>
<feature type="non-terminal residue" evidence="1">
    <location>
        <position position="1"/>
    </location>
</feature>
<dbReference type="Proteomes" id="UP001150603">
    <property type="component" value="Unassembled WGS sequence"/>
</dbReference>
<proteinExistence type="predicted"/>
<accession>A0ACC1J4H7</accession>